<proteinExistence type="predicted"/>
<dbReference type="EMBL" id="CACRUV010000020">
    <property type="protein sequence ID" value="VYU23111.1"/>
    <property type="molecule type" value="Genomic_DNA"/>
</dbReference>
<dbReference type="EMBL" id="BQNZ01000004">
    <property type="protein sequence ID" value="GKH73957.1"/>
    <property type="molecule type" value="Genomic_DNA"/>
</dbReference>
<name>A0A6N3D8I8_9BACT</name>
<reference evidence="2" key="2">
    <citation type="submission" date="2022-01" db="EMBL/GenBank/DDBJ databases">
        <title>Novel bile acid biosynthetic pathways are enriched in the microbiome of centenarians.</title>
        <authorList>
            <person name="Sato Y."/>
            <person name="Atarashi K."/>
            <person name="Plichta R.D."/>
            <person name="Arai Y."/>
            <person name="Sasajima S."/>
            <person name="Kearney M.S."/>
            <person name="Suda W."/>
            <person name="Takeshita K."/>
            <person name="Sasaki T."/>
            <person name="Okamoto S."/>
            <person name="Skelly N.A."/>
            <person name="Okamura Y."/>
            <person name="Vlamakis H."/>
            <person name="Li Y."/>
            <person name="Tanoue T."/>
            <person name="Takei H."/>
            <person name="Nittono H."/>
            <person name="Narushima S."/>
            <person name="Irie J."/>
            <person name="Itoh H."/>
            <person name="Moriya K."/>
            <person name="Sugiura Y."/>
            <person name="Suematsu M."/>
            <person name="Moritoki N."/>
            <person name="Shibata S."/>
            <person name="Littman R.D."/>
            <person name="Fischbach A.M."/>
            <person name="Uwamino Y."/>
            <person name="Inoue T."/>
            <person name="Honda A."/>
            <person name="Hattori M."/>
            <person name="Murai T."/>
            <person name="Xavier J.R."/>
            <person name="Hirose N."/>
            <person name="Honda K."/>
        </authorList>
    </citation>
    <scope>NUCLEOTIDE SEQUENCE</scope>
    <source>
        <strain evidence="2">CE91-St3</strain>
    </source>
</reference>
<feature type="transmembrane region" description="Helical" evidence="1">
    <location>
        <begin position="12"/>
        <end position="29"/>
    </location>
</feature>
<dbReference type="GeneID" id="49205545"/>
<dbReference type="RefSeq" id="WP_005640190.1">
    <property type="nucleotide sequence ID" value="NZ_BAABYG010000001.1"/>
</dbReference>
<evidence type="ECO:0000313" key="2">
    <source>
        <dbReference type="EMBL" id="GKH73957.1"/>
    </source>
</evidence>
<dbReference type="Proteomes" id="UP001055114">
    <property type="component" value="Unassembled WGS sequence"/>
</dbReference>
<reference evidence="3" key="1">
    <citation type="submission" date="2019-11" db="EMBL/GenBank/DDBJ databases">
        <authorList>
            <person name="Feng L."/>
        </authorList>
    </citation>
    <scope>NUCLEOTIDE SEQUENCE</scope>
    <source>
        <strain evidence="3">PmerdaeLFYP103</strain>
    </source>
</reference>
<sequence length="57" mass="6404">MNGKKLSKKWLYTFIGIAFVALATCTAALYYKEYIIATGTGLVFGAQVINIIKWKRD</sequence>
<protein>
    <submittedName>
        <fullName evidence="3">Uncharacterized protein</fullName>
    </submittedName>
</protein>
<keyword evidence="1" id="KW-0812">Transmembrane</keyword>
<keyword evidence="1" id="KW-0472">Membrane</keyword>
<evidence type="ECO:0000256" key="1">
    <source>
        <dbReference type="SAM" id="Phobius"/>
    </source>
</evidence>
<feature type="transmembrane region" description="Helical" evidence="1">
    <location>
        <begin position="35"/>
        <end position="52"/>
    </location>
</feature>
<keyword evidence="1" id="KW-1133">Transmembrane helix</keyword>
<dbReference type="AlphaFoldDB" id="A0A6N3D8I8"/>
<evidence type="ECO:0000313" key="3">
    <source>
        <dbReference type="EMBL" id="VYU23111.1"/>
    </source>
</evidence>
<gene>
    <name evidence="2" type="ORF">CE91St3_38200</name>
    <name evidence="3" type="ORF">PMLFYP103_01545</name>
</gene>
<accession>A0A6N3D8I8</accession>
<organism evidence="3">
    <name type="scientific">Parabacteroides merdae</name>
    <dbReference type="NCBI Taxonomy" id="46503"/>
    <lineage>
        <taxon>Bacteria</taxon>
        <taxon>Pseudomonadati</taxon>
        <taxon>Bacteroidota</taxon>
        <taxon>Bacteroidia</taxon>
        <taxon>Bacteroidales</taxon>
        <taxon>Tannerellaceae</taxon>
        <taxon>Parabacteroides</taxon>
    </lineage>
</organism>